<dbReference type="Pfam" id="PF00425">
    <property type="entry name" value="Chorismate_bind"/>
    <property type="match status" value="1"/>
</dbReference>
<evidence type="ECO:0000313" key="18">
    <source>
        <dbReference type="EMBL" id="MBO1319933.1"/>
    </source>
</evidence>
<dbReference type="Pfam" id="PF04715">
    <property type="entry name" value="Anth_synt_I_N"/>
    <property type="match status" value="1"/>
</dbReference>
<dbReference type="NCBIfam" id="TIGR00564">
    <property type="entry name" value="trpE_most"/>
    <property type="match status" value="1"/>
</dbReference>
<dbReference type="PANTHER" id="PTHR11236:SF48">
    <property type="entry name" value="ISOCHORISMATE SYNTHASE MENF"/>
    <property type="match status" value="1"/>
</dbReference>
<dbReference type="GO" id="GO:0004049">
    <property type="term" value="F:anthranilate synthase activity"/>
    <property type="evidence" value="ECO:0007669"/>
    <property type="project" value="UniProtKB-EC"/>
</dbReference>
<evidence type="ECO:0000256" key="9">
    <source>
        <dbReference type="ARBA" id="ARBA00022822"/>
    </source>
</evidence>
<dbReference type="InterPro" id="IPR015890">
    <property type="entry name" value="Chorismate_C"/>
</dbReference>
<dbReference type="InterPro" id="IPR005256">
    <property type="entry name" value="Anth_synth_I_PabB"/>
</dbReference>
<accession>A0A8J7U4Y2</accession>
<evidence type="ECO:0000256" key="2">
    <source>
        <dbReference type="ARBA" id="ARBA00004873"/>
    </source>
</evidence>
<dbReference type="GO" id="GO:0046872">
    <property type="term" value="F:metal ion binding"/>
    <property type="evidence" value="ECO:0007669"/>
    <property type="project" value="UniProtKB-KW"/>
</dbReference>
<comment type="similarity">
    <text evidence="3 15">Belongs to the anthranilate synthase component I family.</text>
</comment>
<feature type="domain" description="Chorismate-utilising enzyme C-terminal" evidence="16">
    <location>
        <begin position="225"/>
        <end position="478"/>
    </location>
</feature>
<keyword evidence="19" id="KW-1185">Reference proteome</keyword>
<comment type="catalytic activity">
    <reaction evidence="14 15">
        <text>chorismate + L-glutamine = anthranilate + pyruvate + L-glutamate + H(+)</text>
        <dbReference type="Rhea" id="RHEA:21732"/>
        <dbReference type="ChEBI" id="CHEBI:15361"/>
        <dbReference type="ChEBI" id="CHEBI:15378"/>
        <dbReference type="ChEBI" id="CHEBI:16567"/>
        <dbReference type="ChEBI" id="CHEBI:29748"/>
        <dbReference type="ChEBI" id="CHEBI:29985"/>
        <dbReference type="ChEBI" id="CHEBI:58359"/>
        <dbReference type="EC" id="4.1.3.27"/>
    </reaction>
</comment>
<evidence type="ECO:0000256" key="3">
    <source>
        <dbReference type="ARBA" id="ARBA00009562"/>
    </source>
</evidence>
<comment type="cofactor">
    <cofactor evidence="1 15">
        <name>Mg(2+)</name>
        <dbReference type="ChEBI" id="CHEBI:18420"/>
    </cofactor>
</comment>
<dbReference type="Gene3D" id="3.60.120.10">
    <property type="entry name" value="Anthranilate synthase"/>
    <property type="match status" value="1"/>
</dbReference>
<evidence type="ECO:0000256" key="5">
    <source>
        <dbReference type="ARBA" id="ARBA00012266"/>
    </source>
</evidence>
<comment type="function">
    <text evidence="13 15">Part of a heterotetrameric complex that catalyzes the two-step biosynthesis of anthranilate, an intermediate in the biosynthesis of L-tryptophan. In the first step, the glutamine-binding beta subunit (TrpG) of anthranilate synthase (AS) provides the glutamine amidotransferase activity which generates ammonia as a substrate that, along with chorismate, is used in the second step, catalyzed by the large alpha subunit of AS (TrpE) to produce anthranilate. In the absence of TrpG, TrpE can synthesize anthranilate directly from chorismate and high concentrations of ammonia.</text>
</comment>
<dbReference type="Proteomes" id="UP000664417">
    <property type="component" value="Unassembled WGS sequence"/>
</dbReference>
<evidence type="ECO:0000256" key="1">
    <source>
        <dbReference type="ARBA" id="ARBA00001946"/>
    </source>
</evidence>
<reference evidence="18" key="1">
    <citation type="submission" date="2021-03" db="EMBL/GenBank/DDBJ databases">
        <authorList>
            <person name="Wang G."/>
        </authorList>
    </citation>
    <scope>NUCLEOTIDE SEQUENCE</scope>
    <source>
        <strain evidence="18">KCTC 12899</strain>
    </source>
</reference>
<dbReference type="SUPFAM" id="SSF56322">
    <property type="entry name" value="ADC synthase"/>
    <property type="match status" value="1"/>
</dbReference>
<dbReference type="RefSeq" id="WP_207859888.1">
    <property type="nucleotide sequence ID" value="NZ_JAFREP010000015.1"/>
</dbReference>
<evidence type="ECO:0000259" key="16">
    <source>
        <dbReference type="Pfam" id="PF00425"/>
    </source>
</evidence>
<comment type="pathway">
    <text evidence="2 15">Amino-acid biosynthesis; L-tryptophan biosynthesis; L-tryptophan from chorismate: step 1/5.</text>
</comment>
<dbReference type="EC" id="4.1.3.27" evidence="5 15"/>
<evidence type="ECO:0000256" key="12">
    <source>
        <dbReference type="ARBA" id="ARBA00023239"/>
    </source>
</evidence>
<dbReference type="AlphaFoldDB" id="A0A8J7U4Y2"/>
<evidence type="ECO:0000256" key="10">
    <source>
        <dbReference type="ARBA" id="ARBA00022842"/>
    </source>
</evidence>
<evidence type="ECO:0000313" key="19">
    <source>
        <dbReference type="Proteomes" id="UP000664417"/>
    </source>
</evidence>
<keyword evidence="12 15" id="KW-0456">Lyase</keyword>
<dbReference type="PRINTS" id="PR00095">
    <property type="entry name" value="ANTSNTHASEI"/>
</dbReference>
<proteinExistence type="inferred from homology"/>
<dbReference type="InterPro" id="IPR019999">
    <property type="entry name" value="Anth_synth_I-like"/>
</dbReference>
<dbReference type="InterPro" id="IPR006805">
    <property type="entry name" value="Anth_synth_I_N"/>
</dbReference>
<evidence type="ECO:0000259" key="17">
    <source>
        <dbReference type="Pfam" id="PF04715"/>
    </source>
</evidence>
<dbReference type="PANTHER" id="PTHR11236">
    <property type="entry name" value="AMINOBENZOATE/ANTHRANILATE SYNTHASE"/>
    <property type="match status" value="1"/>
</dbReference>
<evidence type="ECO:0000256" key="11">
    <source>
        <dbReference type="ARBA" id="ARBA00023141"/>
    </source>
</evidence>
<comment type="caution">
    <text evidence="18">The sequence shown here is derived from an EMBL/GenBank/DDBJ whole genome shotgun (WGS) entry which is preliminary data.</text>
</comment>
<keyword evidence="11 15" id="KW-0057">Aromatic amino acid biosynthesis</keyword>
<evidence type="ECO:0000256" key="14">
    <source>
        <dbReference type="ARBA" id="ARBA00047683"/>
    </source>
</evidence>
<evidence type="ECO:0000256" key="8">
    <source>
        <dbReference type="ARBA" id="ARBA00022723"/>
    </source>
</evidence>
<evidence type="ECO:0000256" key="4">
    <source>
        <dbReference type="ARBA" id="ARBA00011575"/>
    </source>
</evidence>
<keyword evidence="8 15" id="KW-0479">Metal-binding</keyword>
<feature type="domain" description="Anthranilate synthase component I N-terminal" evidence="17">
    <location>
        <begin position="32"/>
        <end position="167"/>
    </location>
</feature>
<keyword evidence="9 15" id="KW-0822">Tryptophan biosynthesis</keyword>
<dbReference type="GO" id="GO:0000162">
    <property type="term" value="P:L-tryptophan biosynthetic process"/>
    <property type="evidence" value="ECO:0007669"/>
    <property type="project" value="UniProtKB-UniPathway"/>
</dbReference>
<gene>
    <name evidence="15 18" type="primary">trpE</name>
    <name evidence="18" type="ORF">J3U88_15760</name>
</gene>
<evidence type="ECO:0000256" key="15">
    <source>
        <dbReference type="RuleBase" id="RU364045"/>
    </source>
</evidence>
<name>A0A8J7U4Y2_9BACT</name>
<organism evidence="18 19">
    <name type="scientific">Acanthopleuribacter pedis</name>
    <dbReference type="NCBI Taxonomy" id="442870"/>
    <lineage>
        <taxon>Bacteria</taxon>
        <taxon>Pseudomonadati</taxon>
        <taxon>Acidobacteriota</taxon>
        <taxon>Holophagae</taxon>
        <taxon>Acanthopleuribacterales</taxon>
        <taxon>Acanthopleuribacteraceae</taxon>
        <taxon>Acanthopleuribacter</taxon>
    </lineage>
</organism>
<evidence type="ECO:0000256" key="13">
    <source>
        <dbReference type="ARBA" id="ARBA00025634"/>
    </source>
</evidence>
<keyword evidence="7 15" id="KW-0028">Amino-acid biosynthesis</keyword>
<protein>
    <recommendedName>
        <fullName evidence="6 15">Anthranilate synthase component 1</fullName>
        <ecNumber evidence="5 15">4.1.3.27</ecNumber>
    </recommendedName>
</protein>
<evidence type="ECO:0000256" key="6">
    <source>
        <dbReference type="ARBA" id="ARBA00020653"/>
    </source>
</evidence>
<evidence type="ECO:0000256" key="7">
    <source>
        <dbReference type="ARBA" id="ARBA00022605"/>
    </source>
</evidence>
<keyword evidence="10 15" id="KW-0460">Magnesium</keyword>
<comment type="subunit">
    <text evidence="4 15">Heterotetramer consisting of two non-identical subunits: a beta subunit (TrpG) and a large alpha subunit (TrpE).</text>
</comment>
<dbReference type="UniPathway" id="UPA00035">
    <property type="reaction ID" value="UER00040"/>
</dbReference>
<sequence length="497" mass="55116">MTVSLDQPGAPKGPDQTPLRFVSVTDRFRMDCETPVSLYLKLVYEKSNAFILESVEHGSHSGRYSFIGWDPILTLSYQPDVFKVSGAVNYESHTDKPLDALRQLMARLDMLDEQDIPNARGGLVGHFSYDAIRLVEDIGPVKGESDPWIYLILPKVLLVFDHLQHVVSLIVHQEVGGDESQARALARGTLREVLTKIRVLSVANDPVAVDDPPVDWSQWTSNLDQEAFCAMVDRAKQHIVDGDIFQVVLSRAVRREFPGDPFAIYRVLRQINPSPYMFFLKQEGRVVVGGSPESLVKLDGGRLSTKPIAGTRPRGKTLDEDLALENDLLGDAKEIAEHVMLVDLGRNDLGRISRPGSVSVPRFMQIERYSHVMHIVSDVQGELRDDYGAIDALMSVFPAGTLSGAPKIRAMQIINDFEPEIRNLYGGAIGFVDFSGNLDSCIAIRTATVENGVVRVQAGAGIVADSVPIKEFEETTHKMMSVVTAVEYALRQSRRHR</sequence>
<dbReference type="InterPro" id="IPR005801">
    <property type="entry name" value="ADC_synthase"/>
</dbReference>
<dbReference type="EMBL" id="JAFREP010000015">
    <property type="protein sequence ID" value="MBO1319933.1"/>
    <property type="molecule type" value="Genomic_DNA"/>
</dbReference>